<feature type="region of interest" description="Disordered" evidence="1">
    <location>
        <begin position="736"/>
        <end position="762"/>
    </location>
</feature>
<evidence type="ECO:0000313" key="3">
    <source>
        <dbReference type="EMBL" id="MDT0543149.1"/>
    </source>
</evidence>
<dbReference type="PROSITE" id="PS00108">
    <property type="entry name" value="PROTEIN_KINASE_ST"/>
    <property type="match status" value="1"/>
</dbReference>
<dbReference type="PANTHER" id="PTHR34301:SF8">
    <property type="entry name" value="ATPASE DOMAIN-CONTAINING PROTEIN"/>
    <property type="match status" value="1"/>
</dbReference>
<evidence type="ECO:0000259" key="2">
    <source>
        <dbReference type="PROSITE" id="PS50011"/>
    </source>
</evidence>
<feature type="compositionally biased region" description="Polar residues" evidence="1">
    <location>
        <begin position="431"/>
        <end position="441"/>
    </location>
</feature>
<feature type="region of interest" description="Disordered" evidence="1">
    <location>
        <begin position="429"/>
        <end position="455"/>
    </location>
</feature>
<accession>A0ABU2XCF8</accession>
<dbReference type="InterPro" id="IPR027417">
    <property type="entry name" value="P-loop_NTPase"/>
</dbReference>
<dbReference type="Gene3D" id="3.40.50.300">
    <property type="entry name" value="P-loop containing nucleotide triphosphate hydrolases"/>
    <property type="match status" value="1"/>
</dbReference>
<dbReference type="Proteomes" id="UP001180754">
    <property type="component" value="Unassembled WGS sequence"/>
</dbReference>
<dbReference type="PANTHER" id="PTHR34301">
    <property type="entry name" value="DNA-BINDING PROTEIN-RELATED"/>
    <property type="match status" value="1"/>
</dbReference>
<reference evidence="3" key="1">
    <citation type="submission" date="2024-05" db="EMBL/GenBank/DDBJ databases">
        <title>30 novel species of actinomycetes from the DSMZ collection.</title>
        <authorList>
            <person name="Nouioui I."/>
        </authorList>
    </citation>
    <scope>NUCLEOTIDE SEQUENCE</scope>
    <source>
        <strain evidence="3">DSM 41529</strain>
    </source>
</reference>
<dbReference type="EMBL" id="JAVRFD010000004">
    <property type="protein sequence ID" value="MDT0543149.1"/>
    <property type="molecule type" value="Genomic_DNA"/>
</dbReference>
<dbReference type="InterPro" id="IPR011990">
    <property type="entry name" value="TPR-like_helical_dom_sf"/>
</dbReference>
<feature type="compositionally biased region" description="Low complexity" evidence="1">
    <location>
        <begin position="2425"/>
        <end position="2439"/>
    </location>
</feature>
<dbReference type="Gene3D" id="1.25.40.10">
    <property type="entry name" value="Tetratricopeptide repeat domain"/>
    <property type="match status" value="1"/>
</dbReference>
<dbReference type="SMART" id="SM00220">
    <property type="entry name" value="S_TKc"/>
    <property type="match status" value="1"/>
</dbReference>
<organism evidence="3 4">
    <name type="scientific">Streptomyces lonegramiae</name>
    <dbReference type="NCBI Taxonomy" id="3075524"/>
    <lineage>
        <taxon>Bacteria</taxon>
        <taxon>Bacillati</taxon>
        <taxon>Actinomycetota</taxon>
        <taxon>Actinomycetes</taxon>
        <taxon>Kitasatosporales</taxon>
        <taxon>Streptomycetaceae</taxon>
        <taxon>Streptomyces</taxon>
    </lineage>
</organism>
<feature type="region of interest" description="Disordered" evidence="1">
    <location>
        <begin position="1360"/>
        <end position="1430"/>
    </location>
</feature>
<feature type="compositionally biased region" description="Polar residues" evidence="1">
    <location>
        <begin position="2441"/>
        <end position="2456"/>
    </location>
</feature>
<sequence length="2734" mass="299527">MSEAVEWSTAVDCYTTSLGTHTPLDRDIAMAAAPVAVVVARKAIFHAHAVVPERSLAVRHVAGLARAFTGDDPEGVGALLDFWHFVWTGRFATGGFLGDEVLPHSLKTSLQAIVSAGGRPALQAAQEGLLREAQRRLESDTQAAAAANHVMGKELFLRPMRAFTEEGPDACLLLTRTPADAVKSVNGALLKPLTMGGVRYQQMVETAARIADRMREVLTLTDIVRDSPPHLPLRLADDDVAQLSAAARVLLPMVLLDLVEQSADSFDPAPVLELVEERLSLPEVEESLRPALALSEAGRKGGAVAEALTYLASIRGRLDSIARHISESPELVEFLEEVRAEVAQGWTGQVDSLLELARPLVARGRRLERARALRDKLAEGSTGAVDGDDEETTDDEKSTLARLAAVVDIAERTEDEEAAEQLLAMAEEMTQQRTPDESTSGGAHRASPRGTAVVPSGKSLAVPPILLLAELLEEPWHPLLQQTLRSVTGAEAAATAAAFEEMARGGTGPAQRAAAVCAIGWSVFGGDPDRALEQHARLAERASRSATRHWNEGCARGALGDIDGAVTAFEAVARLGGSPPQLVVQPVMQLFRAAGRPCPFRQPLRHGPVPDARIDAFVMQRFEVTAKRMRLSGRTADAELLLEALTEVCATAPGRSQLMKIYREEHRLADAERFVSRMTSRGAADWMLDFDLALVAAESGTVRRARELRDLLAVAGAPRQHLLQLDRRLAHPRSAVSVPPLPVQGPSAHGAPPELPTQPRPDDRALPPILLHEDLLALDADSLPRGLLSVLTRIESPLDVAQGFADWAADTDGAAAQAAAVCAVGWACRAGDADLAANWADSLLPADASGWLLWNRACALELLQDTEGAARILETALSTGDQPPPAVWPRVAERLIAADKPVPPSPYNASAAPCPAARISSTTVQRFESLAKRLFAVGRRRDAEWLLRALVEAAPRTPGQLLLMKIWREDRRLDDALALVSQRRALGEDDWRLCYEAGLVAVAAGRPNVALDMRRQVAALGAPHDWVAQLDRRIGALHVHTGPQPINGIRIAMTSEQHIVQEALNSRQDKTALLEPARDLLDERGPSPVLAVARQLERTAPWARLTLLDLLIDRVAEQPDREAPAGLVEQVVACGDAKLVARLASALDDSGDHREATRLLAEFAEQCRPTQRPRIWHRLVELLRSHGEDEEADRVIARTAPPRPRQPLQPDPGRAVRLLPRHSHLVLPPRPEDEPALLHEAQELDQLHGPEAAADAWCAALEAGYVLAYPHTLGTLVAGGRAVEALELYRRYADRFWTGSTAAWNIAAAYAQLGLLEQAADTLEIEAQISSLTALGSEDRAAVDKIFRLVHRPSPRGLLTPNSASVIVGPATPRTGPSLDQAAPDSSGVGAVPALRSAAEGTAPAAQDELHSSEPAVTSPPPIRAKPEEWENWRLSDTFRNSLRDSAPGSPQFDRQTMRIRASCGRLIEGLLGEAERFIRPTPRPLSPELMKRMSPAAAAAFTAGLTAAQEDRWHEAADAWRTAYDAHPRNEVIASDLVLALLRTEEHALAQPVVEGFAFSNAFIRPRAALAHALGGPAVAIEEIARMRDEDLGLGRTELSLAKAGLEFHHLQDPYAAGRTLLSVATDRPPGLARMFGVVALLLGQDADDDELVAEAYRCLLPSVQHINEIVAAALRDRRPDHLMLVSGLLSPGPLKRLAQARSAELARDQPSHRRLQVMRSLLEQRRAVSPDARWLWARMLWQDGESAEAAQAYREVVQELAVAPGRPRLAPAVEEWIQAARSSGDPARHWEALDTKQELGLPMRTRELEILRGDEVAQESLLFDLNADLVSFEAADVVNARSEAVHRLERVVESVRSVAAGSQDEITVDQLVDIWYHQLAQDIDTEEGRIHLMVLRRQAKELSTRVGDRPLRNAAERVSVVTYRLWEESGRRLLPPRVKGAFLVTESELWCHDEGPLHVRLTVEPQEDGGRVRIGCNGSPYAEVELDRGRRQQVVFRVDELYEVDRVELDFWVYRPDAGEAENLKMAFPVEHRRWLEELASHAFAAGSPADQRIRVPREAELTQLRHHYRDRLAAPVRFLHGPRQVGKTTLARSLSAHPLPESPTDWPLPGVLAVEVNGEKWSHLHKASLWEWLASQIRKGAQKAWLAGVTWSEALPATGDEFGDWLTGMSLAGLDGWRLLLMIDEFQTLLDRVNESGHPIAHLGDQLRAMASDPDTPLLLLTLGSCSFESLKARLVPHGSNLTDEIREFPVGFMEPEQARMIFQRGFDDGVFLQRAVVERVVEYTGGYPYHVHCMGEELAKRLAGRKASIITLEDVESAAEALIERPEVIKPFSDMEREPGVAQAIAYLLENETAPDEDELIIDGDAVDLATEPEVDRGLDRIKELGLIRRYGHSDWVWSNRLIHIGLKQRHARQRLKAQARKAAQAPPVASVPAAETTVSPGDNPAANTSGDPAQALRRAGFVVVDRLGVQSLDEFPTVWKVTLNGRAAVAKLLNPYRDETRLNALRARFNALDMSAISGAPSLLPEQPVVDGRWFVFEWTDGRTLAEVMTEEDRFPYTWQRAVGWINDAADIVSRAYRESGLTHGDVKPENLVLAPDGRVTVLDWGGGNLAGDPSPILDDHAFDPRYTPEERRFDIGGSDDPRGVLPQDDAYSLGATLFQLVHPQRKPLSHLAPGGCDRQIVEAHFDNVEDKTSWQLASLLRKALLARPERRFRNAEELAAALREVPRT</sequence>
<dbReference type="SUPFAM" id="SSF52540">
    <property type="entry name" value="P-loop containing nucleoside triphosphate hydrolases"/>
    <property type="match status" value="1"/>
</dbReference>
<evidence type="ECO:0000256" key="1">
    <source>
        <dbReference type="SAM" id="MobiDB-lite"/>
    </source>
</evidence>
<feature type="region of interest" description="Disordered" evidence="1">
    <location>
        <begin position="377"/>
        <end position="397"/>
    </location>
</feature>
<proteinExistence type="predicted"/>
<keyword evidence="4" id="KW-1185">Reference proteome</keyword>
<evidence type="ECO:0000313" key="4">
    <source>
        <dbReference type="Proteomes" id="UP001180754"/>
    </source>
</evidence>
<name>A0ABU2XCF8_9ACTN</name>
<dbReference type="PROSITE" id="PS50011">
    <property type="entry name" value="PROTEIN_KINASE_DOM"/>
    <property type="match status" value="1"/>
</dbReference>
<gene>
    <name evidence="3" type="ORF">RND15_10500</name>
</gene>
<comment type="caution">
    <text evidence="3">The sequence shown here is derived from an EMBL/GenBank/DDBJ whole genome shotgun (WGS) entry which is preliminary data.</text>
</comment>
<dbReference type="RefSeq" id="WP_311723522.1">
    <property type="nucleotide sequence ID" value="NZ_JAVRFD010000004.1"/>
</dbReference>
<feature type="domain" description="Protein kinase" evidence="2">
    <location>
        <begin position="2466"/>
        <end position="2734"/>
    </location>
</feature>
<dbReference type="InterPro" id="IPR000719">
    <property type="entry name" value="Prot_kinase_dom"/>
</dbReference>
<dbReference type="SUPFAM" id="SSF56112">
    <property type="entry name" value="Protein kinase-like (PK-like)"/>
    <property type="match status" value="1"/>
</dbReference>
<dbReference type="Gene3D" id="1.10.510.10">
    <property type="entry name" value="Transferase(Phosphotransferase) domain 1"/>
    <property type="match status" value="1"/>
</dbReference>
<protein>
    <recommendedName>
        <fullName evidence="2">Protein kinase domain-containing protein</fullName>
    </recommendedName>
</protein>
<dbReference type="SUPFAM" id="SSF48452">
    <property type="entry name" value="TPR-like"/>
    <property type="match status" value="2"/>
</dbReference>
<dbReference type="InterPro" id="IPR008271">
    <property type="entry name" value="Ser/Thr_kinase_AS"/>
</dbReference>
<feature type="region of interest" description="Disordered" evidence="1">
    <location>
        <begin position="2420"/>
        <end position="2456"/>
    </location>
</feature>
<dbReference type="InterPro" id="IPR011009">
    <property type="entry name" value="Kinase-like_dom_sf"/>
</dbReference>